<accession>A0ABU5DGX0</accession>
<dbReference type="Pfam" id="PF00015">
    <property type="entry name" value="MCPsignal"/>
    <property type="match status" value="1"/>
</dbReference>
<dbReference type="RefSeq" id="WP_320423447.1">
    <property type="nucleotide sequence ID" value="NZ_JAXCLA010000004.1"/>
</dbReference>
<dbReference type="InterPro" id="IPR051310">
    <property type="entry name" value="MCP_chemotaxis"/>
</dbReference>
<name>A0ABU5DGX0_9BURK</name>
<protein>
    <submittedName>
        <fullName evidence="5">Methyl-accepting chemotaxis protein</fullName>
    </submittedName>
</protein>
<dbReference type="PANTHER" id="PTHR43531">
    <property type="entry name" value="PROTEIN ICFG"/>
    <property type="match status" value="1"/>
</dbReference>
<comment type="similarity">
    <text evidence="2">Belongs to the methyl-accepting chemotaxis (MCP) protein family.</text>
</comment>
<sequence>MKTRLAQLVGQVRSSAEGVATASMQIAQGNNDLSGRTETQASALQETAAAMDELGSTVQQNADNASQANQLALQASKVAVEGGEAVGRMVDTMRGIHDSSRRIGDIIAVIDGIAFQTNILALNAAVEAARAGESGRGFAVVASEVRSLAQRSAEAAREIKTLILASNERVEQGSALADAAGTTMGQVVDSIRRVSDIVGEISSASTEQAGGVGQIGAAVVQMDQATQQNAALVEESAAAAQSLQQQAADLVSVVSQFRLATTR</sequence>
<organism evidence="5 6">
    <name type="scientific">Roseateles agri</name>
    <dbReference type="NCBI Taxonomy" id="3098619"/>
    <lineage>
        <taxon>Bacteria</taxon>
        <taxon>Pseudomonadati</taxon>
        <taxon>Pseudomonadota</taxon>
        <taxon>Betaproteobacteria</taxon>
        <taxon>Burkholderiales</taxon>
        <taxon>Sphaerotilaceae</taxon>
        <taxon>Roseateles</taxon>
    </lineage>
</organism>
<gene>
    <name evidence="5" type="ORF">SNE35_13565</name>
</gene>
<dbReference type="Proteomes" id="UP001285263">
    <property type="component" value="Unassembled WGS sequence"/>
</dbReference>
<keyword evidence="6" id="KW-1185">Reference proteome</keyword>
<dbReference type="PANTHER" id="PTHR43531:SF14">
    <property type="entry name" value="METHYL-ACCEPTING CHEMOTAXIS PROTEIN I-RELATED"/>
    <property type="match status" value="1"/>
</dbReference>
<dbReference type="PROSITE" id="PS50111">
    <property type="entry name" value="CHEMOTAXIS_TRANSDUC_2"/>
    <property type="match status" value="1"/>
</dbReference>
<dbReference type="SUPFAM" id="SSF58104">
    <property type="entry name" value="Methyl-accepting chemotaxis protein (MCP) signaling domain"/>
    <property type="match status" value="1"/>
</dbReference>
<evidence type="ECO:0000256" key="3">
    <source>
        <dbReference type="PROSITE-ProRule" id="PRU00284"/>
    </source>
</evidence>
<keyword evidence="3" id="KW-0807">Transducer</keyword>
<evidence type="ECO:0000313" key="5">
    <source>
        <dbReference type="EMBL" id="MDY0745543.1"/>
    </source>
</evidence>
<reference evidence="5 6" key="1">
    <citation type="submission" date="2023-11" db="EMBL/GenBank/DDBJ databases">
        <title>Paucibacter sp. nov., isolated from fresh soil in Korea.</title>
        <authorList>
            <person name="Le N.T.T."/>
        </authorList>
    </citation>
    <scope>NUCLEOTIDE SEQUENCE [LARGE SCALE GENOMIC DNA]</scope>
    <source>
        <strain evidence="5 6">R3-3</strain>
    </source>
</reference>
<keyword evidence="1" id="KW-0488">Methylation</keyword>
<evidence type="ECO:0000313" key="6">
    <source>
        <dbReference type="Proteomes" id="UP001285263"/>
    </source>
</evidence>
<evidence type="ECO:0000259" key="4">
    <source>
        <dbReference type="PROSITE" id="PS50111"/>
    </source>
</evidence>
<dbReference type="SMART" id="SM00283">
    <property type="entry name" value="MA"/>
    <property type="match status" value="1"/>
</dbReference>
<dbReference type="InterPro" id="IPR004090">
    <property type="entry name" value="Chemotax_Me-accpt_rcpt"/>
</dbReference>
<evidence type="ECO:0000256" key="2">
    <source>
        <dbReference type="ARBA" id="ARBA00029447"/>
    </source>
</evidence>
<dbReference type="EMBL" id="JAXCLA010000004">
    <property type="protein sequence ID" value="MDY0745543.1"/>
    <property type="molecule type" value="Genomic_DNA"/>
</dbReference>
<dbReference type="PRINTS" id="PR00260">
    <property type="entry name" value="CHEMTRNSDUCR"/>
</dbReference>
<feature type="domain" description="Methyl-accepting transducer" evidence="4">
    <location>
        <begin position="15"/>
        <end position="244"/>
    </location>
</feature>
<comment type="caution">
    <text evidence="5">The sequence shown here is derived from an EMBL/GenBank/DDBJ whole genome shotgun (WGS) entry which is preliminary data.</text>
</comment>
<dbReference type="InterPro" id="IPR004089">
    <property type="entry name" value="MCPsignal_dom"/>
</dbReference>
<dbReference type="Gene3D" id="1.10.287.950">
    <property type="entry name" value="Methyl-accepting chemotaxis protein"/>
    <property type="match status" value="1"/>
</dbReference>
<proteinExistence type="inferred from homology"/>
<evidence type="ECO:0000256" key="1">
    <source>
        <dbReference type="ARBA" id="ARBA00022481"/>
    </source>
</evidence>